<name>A0A834W2H7_9FABA</name>
<evidence type="ECO:0000313" key="2">
    <source>
        <dbReference type="EMBL" id="KAF7806857.1"/>
    </source>
</evidence>
<gene>
    <name evidence="2" type="ORF">G2W53_039018</name>
</gene>
<organism evidence="2 3">
    <name type="scientific">Senna tora</name>
    <dbReference type="NCBI Taxonomy" id="362788"/>
    <lineage>
        <taxon>Eukaryota</taxon>
        <taxon>Viridiplantae</taxon>
        <taxon>Streptophyta</taxon>
        <taxon>Embryophyta</taxon>
        <taxon>Tracheophyta</taxon>
        <taxon>Spermatophyta</taxon>
        <taxon>Magnoliopsida</taxon>
        <taxon>eudicotyledons</taxon>
        <taxon>Gunneridae</taxon>
        <taxon>Pentapetalae</taxon>
        <taxon>rosids</taxon>
        <taxon>fabids</taxon>
        <taxon>Fabales</taxon>
        <taxon>Fabaceae</taxon>
        <taxon>Caesalpinioideae</taxon>
        <taxon>Cassia clade</taxon>
        <taxon>Senna</taxon>
    </lineage>
</organism>
<protein>
    <submittedName>
        <fullName evidence="2">Uncharacterized protein</fullName>
    </submittedName>
</protein>
<dbReference type="Proteomes" id="UP000634136">
    <property type="component" value="Unassembled WGS sequence"/>
</dbReference>
<sequence>MWKPYAGGGGGPREARSEKGNGAPGEWSRPGPTEWLGGCSAGCLALAAGVCVGFVFGDGAVEGLEGLVSPDLGPDGGDFLLVLLADSQRDFRCDEEAVDDGGGFWSEELLGWLPPAILWEAYKTAVLNDQDGDFDFLDAKN</sequence>
<dbReference type="AlphaFoldDB" id="A0A834W2H7"/>
<keyword evidence="3" id="KW-1185">Reference proteome</keyword>
<comment type="caution">
    <text evidence="2">The sequence shown here is derived from an EMBL/GenBank/DDBJ whole genome shotgun (WGS) entry which is preliminary data.</text>
</comment>
<dbReference type="EMBL" id="JAAIUW010000012">
    <property type="protein sequence ID" value="KAF7806857.1"/>
    <property type="molecule type" value="Genomic_DNA"/>
</dbReference>
<reference evidence="2" key="1">
    <citation type="submission" date="2020-09" db="EMBL/GenBank/DDBJ databases">
        <title>Genome-Enabled Discovery of Anthraquinone Biosynthesis in Senna tora.</title>
        <authorList>
            <person name="Kang S.-H."/>
            <person name="Pandey R.P."/>
            <person name="Lee C.-M."/>
            <person name="Sim J.-S."/>
            <person name="Jeong J.-T."/>
            <person name="Choi B.-S."/>
            <person name="Jung M."/>
            <person name="Ginzburg D."/>
            <person name="Zhao K."/>
            <person name="Won S.Y."/>
            <person name="Oh T.-J."/>
            <person name="Yu Y."/>
            <person name="Kim N.-H."/>
            <person name="Lee O.R."/>
            <person name="Lee T.-H."/>
            <person name="Bashyal P."/>
            <person name="Kim T.-S."/>
            <person name="Lee W.-H."/>
            <person name="Kawkins C."/>
            <person name="Kim C.-K."/>
            <person name="Kim J.S."/>
            <person name="Ahn B.O."/>
            <person name="Rhee S.Y."/>
            <person name="Sohng J.K."/>
        </authorList>
    </citation>
    <scope>NUCLEOTIDE SEQUENCE</scope>
    <source>
        <tissue evidence="2">Leaf</tissue>
    </source>
</reference>
<evidence type="ECO:0000256" key="1">
    <source>
        <dbReference type="SAM" id="MobiDB-lite"/>
    </source>
</evidence>
<evidence type="ECO:0000313" key="3">
    <source>
        <dbReference type="Proteomes" id="UP000634136"/>
    </source>
</evidence>
<feature type="compositionally biased region" description="Gly residues" evidence="1">
    <location>
        <begin position="1"/>
        <end position="12"/>
    </location>
</feature>
<proteinExistence type="predicted"/>
<feature type="region of interest" description="Disordered" evidence="1">
    <location>
        <begin position="1"/>
        <end position="30"/>
    </location>
</feature>
<accession>A0A834W2H7</accession>